<dbReference type="InterPro" id="IPR007074">
    <property type="entry name" value="LicD/FKTN/FKRP_NTP_transf"/>
</dbReference>
<dbReference type="GO" id="GO:0009100">
    <property type="term" value="P:glycoprotein metabolic process"/>
    <property type="evidence" value="ECO:0007669"/>
    <property type="project" value="UniProtKB-ARBA"/>
</dbReference>
<dbReference type="Gene3D" id="3.30.460.40">
    <property type="match status" value="1"/>
</dbReference>
<dbReference type="PANTHER" id="PTHR43404">
    <property type="entry name" value="LIPOPOLYSACCHARIDE CHOLINEPHOSPHOTRANSFERASE LICD"/>
    <property type="match status" value="1"/>
</dbReference>
<feature type="domain" description="LicD/FKTN/FKRP nucleotidyltransferase" evidence="1">
    <location>
        <begin position="36"/>
        <end position="261"/>
    </location>
</feature>
<dbReference type="InterPro" id="IPR052942">
    <property type="entry name" value="LPS_cholinephosphotransferase"/>
</dbReference>
<evidence type="ECO:0000313" key="3">
    <source>
        <dbReference type="Proteomes" id="UP000232133"/>
    </source>
</evidence>
<reference evidence="2 3" key="1">
    <citation type="submission" date="2016-10" db="EMBL/GenBank/DDBJ databases">
        <authorList>
            <person name="Varghese N."/>
        </authorList>
    </citation>
    <scope>NUCLEOTIDE SEQUENCE [LARGE SCALE GENOMIC DNA]</scope>
    <source>
        <strain evidence="2 3">KB11</strain>
    </source>
</reference>
<dbReference type="GeneID" id="35118744"/>
<dbReference type="AlphaFoldDB" id="A0A2H4U6V6"/>
<evidence type="ECO:0000313" key="2">
    <source>
        <dbReference type="EMBL" id="ATZ59850.1"/>
    </source>
</evidence>
<dbReference type="EMBL" id="CP017803">
    <property type="protein sequence ID" value="ATZ59850.1"/>
    <property type="molecule type" value="Genomic_DNA"/>
</dbReference>
<dbReference type="Pfam" id="PF04991">
    <property type="entry name" value="LicD"/>
    <property type="match status" value="1"/>
</dbReference>
<dbReference type="RefSeq" id="WP_100815536.1">
    <property type="nucleotide sequence ID" value="NZ_CAYAVS010000024.1"/>
</dbReference>
<proteinExistence type="predicted"/>
<sequence length="287" mass="34307">MTIIKLPEKFNEYDPETLKHLQDVYLMMLKDFIKVCDENQIEYYLDGGSALGAVRHQGFIPWDDDIDIILFRDEYNRLIEILEKLPQDKYELLSSKNKKCYCRLHSQWNLKGTKTEAYYDMNTDFTLGICLDIFVLDNIPNDGLRKKIFSIKQTLIRKLIWSYEITNSEAYISKNKERMGKILKIIFKIFRINFTKIKKINNNFIEKYRNENCENVCNLSTTYELVSIPKNIFHPPKKVKFEDVEVNIPNDYDKYLKIIYGDNYMQIPPKEDRYNHIYNTVDFGPYE</sequence>
<protein>
    <submittedName>
        <fullName evidence="2">Lipopolysaccharide cholinephosphotransferase</fullName>
    </submittedName>
</protein>
<dbReference type="PANTHER" id="PTHR43404:SF2">
    <property type="entry name" value="LIPOPOLYSACCHARIDE CHOLINEPHOSPHOTRANSFERASE LICD"/>
    <property type="match status" value="1"/>
</dbReference>
<dbReference type="GO" id="GO:0016740">
    <property type="term" value="F:transferase activity"/>
    <property type="evidence" value="ECO:0007669"/>
    <property type="project" value="UniProtKB-KW"/>
</dbReference>
<keyword evidence="2" id="KW-0808">Transferase</keyword>
<dbReference type="Proteomes" id="UP000232133">
    <property type="component" value="Chromosome"/>
</dbReference>
<evidence type="ECO:0000259" key="1">
    <source>
        <dbReference type="Pfam" id="PF04991"/>
    </source>
</evidence>
<gene>
    <name evidence="2" type="ORF">BK798_05165</name>
</gene>
<name>A0A2H4U6V6_METSM</name>
<organism evidence="2 3">
    <name type="scientific">Methanobrevibacter smithii</name>
    <dbReference type="NCBI Taxonomy" id="2173"/>
    <lineage>
        <taxon>Archaea</taxon>
        <taxon>Methanobacteriati</taxon>
        <taxon>Methanobacteriota</taxon>
        <taxon>Methanomada group</taxon>
        <taxon>Methanobacteria</taxon>
        <taxon>Methanobacteriales</taxon>
        <taxon>Methanobacteriaceae</taxon>
        <taxon>Methanobrevibacter</taxon>
    </lineage>
</organism>
<accession>A0A2H4U6V6</accession>